<dbReference type="InterPro" id="IPR046342">
    <property type="entry name" value="CBS_dom_sf"/>
</dbReference>
<evidence type="ECO:0000256" key="2">
    <source>
        <dbReference type="SAM" id="MobiDB-lite"/>
    </source>
</evidence>
<evidence type="ECO:0000256" key="1">
    <source>
        <dbReference type="PROSITE-ProRule" id="PRU00703"/>
    </source>
</evidence>
<dbReference type="SUPFAM" id="SSF158791">
    <property type="entry name" value="MgtE N-terminal domain-like"/>
    <property type="match status" value="1"/>
</dbReference>
<feature type="domain" description="CBS" evidence="3">
    <location>
        <begin position="290"/>
        <end position="358"/>
    </location>
</feature>
<reference evidence="5" key="1">
    <citation type="journal article" date="2019" name="Int. J. Syst. Evol. Microbiol.">
        <title>The Global Catalogue of Microorganisms (GCM) 10K type strain sequencing project: providing services to taxonomists for standard genome sequencing and annotation.</title>
        <authorList>
            <consortium name="The Broad Institute Genomics Platform"/>
            <consortium name="The Broad Institute Genome Sequencing Center for Infectious Disease"/>
            <person name="Wu L."/>
            <person name="Ma J."/>
        </authorList>
    </citation>
    <scope>NUCLEOTIDE SEQUENCE [LARGE SCALE GENOMIC DNA]</scope>
    <source>
        <strain evidence="5">CCUG 53252</strain>
    </source>
</reference>
<accession>A0ABV7ZLP7</accession>
<dbReference type="PROSITE" id="PS51371">
    <property type="entry name" value="CBS"/>
    <property type="match status" value="2"/>
</dbReference>
<proteinExistence type="predicted"/>
<feature type="domain" description="CBS" evidence="3">
    <location>
        <begin position="359"/>
        <end position="416"/>
    </location>
</feature>
<name>A0ABV7ZLP7_9CORY</name>
<dbReference type="Gene3D" id="1.25.60.10">
    <property type="entry name" value="MgtE N-terminal domain-like"/>
    <property type="match status" value="1"/>
</dbReference>
<dbReference type="PANTHER" id="PTHR43773:SF1">
    <property type="entry name" value="MAGNESIUM TRANSPORTER MGTE"/>
    <property type="match status" value="1"/>
</dbReference>
<keyword evidence="1" id="KW-0129">CBS domain</keyword>
<dbReference type="InterPro" id="IPR058838">
    <property type="entry name" value="SH3_actinomycetes"/>
</dbReference>
<gene>
    <name evidence="4" type="ORF">ACFORJ_00550</name>
</gene>
<evidence type="ECO:0000313" key="5">
    <source>
        <dbReference type="Proteomes" id="UP001595751"/>
    </source>
</evidence>
<dbReference type="InterPro" id="IPR000644">
    <property type="entry name" value="CBS_dom"/>
</dbReference>
<protein>
    <submittedName>
        <fullName evidence="4">Magnesium transporter MgtE N-terminal domain-containing protein</fullName>
    </submittedName>
</protein>
<dbReference type="Gene3D" id="3.10.580.10">
    <property type="entry name" value="CBS-domain"/>
    <property type="match status" value="1"/>
</dbReference>
<dbReference type="RefSeq" id="WP_290292222.1">
    <property type="nucleotide sequence ID" value="NZ_CP047211.1"/>
</dbReference>
<dbReference type="InterPro" id="IPR011033">
    <property type="entry name" value="PRC_barrel-like_sf"/>
</dbReference>
<feature type="region of interest" description="Disordered" evidence="2">
    <location>
        <begin position="415"/>
        <end position="457"/>
    </location>
</feature>
<dbReference type="Pfam" id="PF26205">
    <property type="entry name" value="SH3_actinomycetes"/>
    <property type="match status" value="1"/>
</dbReference>
<dbReference type="SUPFAM" id="SSF54631">
    <property type="entry name" value="CBS-domain pair"/>
    <property type="match status" value="1"/>
</dbReference>
<dbReference type="Pfam" id="PF03448">
    <property type="entry name" value="MgtE_N"/>
    <property type="match status" value="1"/>
</dbReference>
<dbReference type="PANTHER" id="PTHR43773">
    <property type="entry name" value="MAGNESIUM TRANSPORTER MGTE"/>
    <property type="match status" value="1"/>
</dbReference>
<dbReference type="SUPFAM" id="SSF50346">
    <property type="entry name" value="PRC-barrel domain"/>
    <property type="match status" value="1"/>
</dbReference>
<dbReference type="InterPro" id="IPR006669">
    <property type="entry name" value="MgtE_transporter"/>
</dbReference>
<dbReference type="SMART" id="SM00924">
    <property type="entry name" value="MgtE_N"/>
    <property type="match status" value="1"/>
</dbReference>
<dbReference type="Proteomes" id="UP001595751">
    <property type="component" value="Unassembled WGS sequence"/>
</dbReference>
<evidence type="ECO:0000313" key="4">
    <source>
        <dbReference type="EMBL" id="MFC3848659.1"/>
    </source>
</evidence>
<dbReference type="Pfam" id="PF00571">
    <property type="entry name" value="CBS"/>
    <property type="match status" value="2"/>
</dbReference>
<sequence length="457" mass="49383">MTSIDRVYAGRLSGMIVRNPDGDAIGRARDVVVRLRPSGAPSQALGLVLQLTDKRRVFVPMGRITAIEPNEILLNSGLVSLRQFKVRPGESTVLGDLVGAKVQIDDPDLEHLHGVPQELTDVEMERSRTRDWVLTRVAVLGPKRGLRGRRDVAVAPWNHVHGLGAGAEPSDHDAELIAEFHEMRPADIAAAMAEMAADRRRRIAEALDDELLADIIQELPDDDQTEVLEDLTIERAADILEEMDPDDAADLLGELDENRADVLLELMDPEESQALRRLMVFEPDTVGGLMTSDPLILQPTTTVAEALARARDPELPTSLASMVFVVRPPTATPTGRYLGCVHLQKLLREPPSTQIGGILDPDLPPLYAEDDDETAARYFATYNLVCGPVIDDEGHLLGALSVDDLLDHMLPEDWREDGIRPDENSGAGAAASQSSGAGTTSAGATGAATTATAKKEA</sequence>
<dbReference type="InterPro" id="IPR038076">
    <property type="entry name" value="MgtE_N_sf"/>
</dbReference>
<feature type="compositionally biased region" description="Low complexity" evidence="2">
    <location>
        <begin position="425"/>
        <end position="457"/>
    </location>
</feature>
<dbReference type="InterPro" id="IPR006668">
    <property type="entry name" value="Mg_transptr_MgtE_intracell_dom"/>
</dbReference>
<dbReference type="EMBL" id="JBHRZN010000001">
    <property type="protein sequence ID" value="MFC3848659.1"/>
    <property type="molecule type" value="Genomic_DNA"/>
</dbReference>
<evidence type="ECO:0000259" key="3">
    <source>
        <dbReference type="PROSITE" id="PS51371"/>
    </source>
</evidence>
<organism evidence="4 5">
    <name type="scientific">Corynebacterium hansenii</name>
    <dbReference type="NCBI Taxonomy" id="394964"/>
    <lineage>
        <taxon>Bacteria</taxon>
        <taxon>Bacillati</taxon>
        <taxon>Actinomycetota</taxon>
        <taxon>Actinomycetes</taxon>
        <taxon>Mycobacteriales</taxon>
        <taxon>Corynebacteriaceae</taxon>
        <taxon>Corynebacterium</taxon>
    </lineage>
</organism>
<comment type="caution">
    <text evidence="4">The sequence shown here is derived from an EMBL/GenBank/DDBJ whole genome shotgun (WGS) entry which is preliminary data.</text>
</comment>
<dbReference type="CDD" id="cd04606">
    <property type="entry name" value="CBS_pair_Mg_transporter"/>
    <property type="match status" value="1"/>
</dbReference>
<keyword evidence="5" id="KW-1185">Reference proteome</keyword>